<reference evidence="1 2" key="1">
    <citation type="journal article" date="2017" name="Antonie Van Leeuwenhoek">
        <title>Rhizobium rhizosphaerae sp. nov., a novel species isolated from rice rhizosphere.</title>
        <authorList>
            <person name="Zhao J.J."/>
            <person name="Zhang J."/>
            <person name="Zhang R.J."/>
            <person name="Zhang C.W."/>
            <person name="Yin H.Q."/>
            <person name="Zhang X.X."/>
        </authorList>
    </citation>
    <scope>NUCLEOTIDE SEQUENCE [LARGE SCALE GENOMIC DNA]</scope>
    <source>
        <strain evidence="1 2">BSs20135</strain>
    </source>
</reference>
<keyword evidence="2" id="KW-1185">Reference proteome</keyword>
<evidence type="ECO:0000313" key="1">
    <source>
        <dbReference type="EMBL" id="GAC19368.1"/>
    </source>
</evidence>
<evidence type="ECO:0000313" key="2">
    <source>
        <dbReference type="Proteomes" id="UP000006327"/>
    </source>
</evidence>
<sequence length="821" mass="92047">MMLLTISSCNSVSPPNVSTDFPQPKTEIPAPAQMRAEVIVTGRVSTLKHIDIVNVGQQIPYTYSARKITNSTGFQWWVSKHFALKSDLPEEKIQLYLELLELSYPHYVALFGAEPPNIEQQRIAVIYGSSRTKTREAMLDDGFRRGVHDTAGGETMYYNRAGYSFPSSREQHQRYIVIHETMHAYHMALSGHSNWAPNWITEGLADSIAHHVYDPNNKQLTVMVFDRAPMNYVETGLKQYAELAQPSIDAINNNPALKRGLNFFIIHFLLDDAKRAQYFSLFRDKLMALNPHSEQTLPTASKLLKEVFPDWQHLEQEFAQYVQNIRSSFHIASGPWEQDGNAYWIRSSNESQIARLDILLPNNRQTSNHPIFDFPAPAPSPLINIDGNNNPLGFGLLIDFQQEQIHRGKVGVGLGLSVHEDNVSFRKNFTGEAKNELDQYLSISLLQGDRIVFKGQNIEADYYAQALSSTLRLAMAKNLQLGISFGLDGASLVLNLKAGDAQQSIRYPLTAELTKQLVQGNISLLASDVSHRITPYLQDKRSYNKYNMSTAANPWHFKPMEKLQRVFRSCTAKPSISEFCQSTLQLAFANLTDPQQHGQIQKSLDKTEADIIEQLKQTANPSLAATISGISSTIAYNQQQPYIRIVNASEAKVETLAQLRWLDSQGQLIKQQSLTSFSSAPGINNLVIDQVEGADKIELSSQLKWQGLTLQQQQLASVKLYDGVYLSSQVQSEGTTLTLKAQLTGPYSGESAGKLHFEVLPSDAVLNSRHSEQISFKPYETVQKQHAFTLNPDYQGTIETRVQAEVEVDGEAILLSQENKL</sequence>
<dbReference type="AlphaFoldDB" id="K6YRS2"/>
<organism evidence="1 2">
    <name type="scientific">Paraglaciecola arctica BSs20135</name>
    <dbReference type="NCBI Taxonomy" id="493475"/>
    <lineage>
        <taxon>Bacteria</taxon>
        <taxon>Pseudomonadati</taxon>
        <taxon>Pseudomonadota</taxon>
        <taxon>Gammaproteobacteria</taxon>
        <taxon>Alteromonadales</taxon>
        <taxon>Alteromonadaceae</taxon>
        <taxon>Paraglaciecola</taxon>
    </lineage>
</organism>
<dbReference type="eggNOG" id="ENOG502Z8NE">
    <property type="taxonomic scope" value="Bacteria"/>
</dbReference>
<gene>
    <name evidence="1" type="ORF">GARC_2402</name>
</gene>
<accession>K6YRS2</accession>
<name>K6YRS2_9ALTE</name>
<dbReference type="RefSeq" id="WP_007620108.1">
    <property type="nucleotide sequence ID" value="NZ_BAEO01000029.1"/>
</dbReference>
<dbReference type="OrthoDB" id="6295546at2"/>
<protein>
    <submittedName>
        <fullName evidence="1">Uncharacterized protein</fullName>
    </submittedName>
</protein>
<proteinExistence type="predicted"/>
<comment type="caution">
    <text evidence="1">The sequence shown here is derived from an EMBL/GenBank/DDBJ whole genome shotgun (WGS) entry which is preliminary data.</text>
</comment>
<dbReference type="EMBL" id="BAEO01000029">
    <property type="protein sequence ID" value="GAC19368.1"/>
    <property type="molecule type" value="Genomic_DNA"/>
</dbReference>
<dbReference type="Proteomes" id="UP000006327">
    <property type="component" value="Unassembled WGS sequence"/>
</dbReference>